<dbReference type="Gene3D" id="2.60.40.1180">
    <property type="entry name" value="Golgi alpha-mannosidase II"/>
    <property type="match status" value="1"/>
</dbReference>
<dbReference type="CDD" id="cd02860">
    <property type="entry name" value="E_set_Pullulanase"/>
    <property type="match status" value="1"/>
</dbReference>
<comment type="caution">
    <text evidence="3">The sequence shown here is derived from an EMBL/GenBank/DDBJ whole genome shotgun (WGS) entry which is preliminary data.</text>
</comment>
<dbReference type="CDD" id="cd11341">
    <property type="entry name" value="AmyAc_Pullulanase_LD-like"/>
    <property type="match status" value="1"/>
</dbReference>
<evidence type="ECO:0000313" key="4">
    <source>
        <dbReference type="Proteomes" id="UP000663981"/>
    </source>
</evidence>
<dbReference type="InterPro" id="IPR011840">
    <property type="entry name" value="PulA_typeI"/>
</dbReference>
<evidence type="ECO:0000259" key="2">
    <source>
        <dbReference type="SMART" id="SM00642"/>
    </source>
</evidence>
<protein>
    <submittedName>
        <fullName evidence="3">Type I pullulanase</fullName>
        <ecNumber evidence="3">3.2.1.41</ecNumber>
    </submittedName>
</protein>
<sequence>MGVARLLKINRKYEAFLDQINEIAILVPKDLDKEDKAFYIKSDHGNELLTIKQKVNIESHVKYVCQFTSALQFDQTYMIIDERGIETDLQIGSVIRSDEFDRRFAYEGNDLGAIYHKDKTVCKVWAPTATMVKVRLYHQNKTELGTYNMVRCEKGTWSIVLEGDFEGYFYTYLACVNLVWREAVDPYATAVSINGEYGVIVDKEKMSVPTVELPLFKHKTDAIIYEAHIRDFSIHEDSGMIHKGQYNAWLEKDTKNKQGDSTGISYMSELGVTHVELLPVNDFEEVDEYNPLASYNWGYNPLHFFAPEGSYSMEPTNPYKRIFELKHVVQSLHQQGLRVILDVVYNHVYSKEDSSFEKLVPGYYFRYDGNGIPSNGTGVGNDLASERYMVSKFIIDCACYWMNEFDIDGFRFDLMGILDVDTMHELQSKIYGLKPDAILLGEGWNLDTPLPFEKKAIIPNANKIPTISFFNDHFRDVIKGSTFSVHDRGFVYANLEKNEQMKQLISGSPNMFREPHQSINYVESHDNHTMLDRFLSFSPTEMEESRLARHRLATSIVILSQGVPFLHAGQEFFRTKNSVENSYNSPDEINWINWSNRSNYKENVEYVKGLIKLRKLHAAFRFPSSLQINKHLVFKEELPQLLTYQLQEVGHLGPWGTIIVVHNNHLYQTFTLSLTKGDWQIVVDPEKISLDEPIRIKNEAKISEIGTYVFCKN</sequence>
<dbReference type="Gene3D" id="2.60.40.10">
    <property type="entry name" value="Immunoglobulins"/>
    <property type="match status" value="1"/>
</dbReference>
<reference evidence="3 4" key="1">
    <citation type="submission" date="2021-03" db="EMBL/GenBank/DDBJ databases">
        <title>Whole genome sequence of Metabacillus bambusae BG109.</title>
        <authorList>
            <person name="Jeong J.W."/>
        </authorList>
    </citation>
    <scope>NUCLEOTIDE SEQUENCE [LARGE SCALE GENOMIC DNA]</scope>
    <source>
        <strain evidence="3 4">BG109</strain>
    </source>
</reference>
<dbReference type="InterPro" id="IPR017853">
    <property type="entry name" value="GH"/>
</dbReference>
<evidence type="ECO:0000256" key="1">
    <source>
        <dbReference type="ARBA" id="ARBA00008061"/>
    </source>
</evidence>
<dbReference type="Pfam" id="PF00128">
    <property type="entry name" value="Alpha-amylase"/>
    <property type="match status" value="1"/>
</dbReference>
<dbReference type="SUPFAM" id="SSF81296">
    <property type="entry name" value="E set domains"/>
    <property type="match status" value="1"/>
</dbReference>
<keyword evidence="4" id="KW-1185">Reference proteome</keyword>
<dbReference type="Proteomes" id="UP000663981">
    <property type="component" value="Unassembled WGS sequence"/>
</dbReference>
<dbReference type="InterPro" id="IPR040697">
    <property type="entry name" value="PulA_N1"/>
</dbReference>
<dbReference type="InterPro" id="IPR013780">
    <property type="entry name" value="Glyco_hydro_b"/>
</dbReference>
<dbReference type="InterPro" id="IPR013783">
    <property type="entry name" value="Ig-like_fold"/>
</dbReference>
<dbReference type="InterPro" id="IPR049117">
    <property type="entry name" value="pulA_all-beta"/>
</dbReference>
<dbReference type="PANTHER" id="PTHR43002">
    <property type="entry name" value="GLYCOGEN DEBRANCHING ENZYME"/>
    <property type="match status" value="1"/>
</dbReference>
<dbReference type="Pfam" id="PF02922">
    <property type="entry name" value="CBM_48"/>
    <property type="match status" value="1"/>
</dbReference>
<dbReference type="Gene3D" id="2.60.40.2320">
    <property type="match status" value="1"/>
</dbReference>
<dbReference type="NCBIfam" id="TIGR02104">
    <property type="entry name" value="pulA_typeI"/>
    <property type="match status" value="1"/>
</dbReference>
<dbReference type="Pfam" id="PF21653">
    <property type="entry name" value="pulA_all-beta"/>
    <property type="match status" value="1"/>
</dbReference>
<organism evidence="3 4">
    <name type="scientific">Metabacillus bambusae</name>
    <dbReference type="NCBI Taxonomy" id="2795218"/>
    <lineage>
        <taxon>Bacteria</taxon>
        <taxon>Bacillati</taxon>
        <taxon>Bacillota</taxon>
        <taxon>Bacilli</taxon>
        <taxon>Bacillales</taxon>
        <taxon>Bacillaceae</taxon>
        <taxon>Metabacillus</taxon>
    </lineage>
</organism>
<keyword evidence="3" id="KW-0378">Hydrolase</keyword>
<dbReference type="GO" id="GO:0051060">
    <property type="term" value="F:pullulanase activity"/>
    <property type="evidence" value="ECO:0007669"/>
    <property type="project" value="UniProtKB-EC"/>
</dbReference>
<dbReference type="SUPFAM" id="SSF51445">
    <property type="entry name" value="(Trans)glycosidases"/>
    <property type="match status" value="1"/>
</dbReference>
<comment type="similarity">
    <text evidence="1">Belongs to the glycosyl hydrolase 13 family.</text>
</comment>
<dbReference type="EC" id="3.2.1.41" evidence="3"/>
<dbReference type="Gene3D" id="3.20.20.80">
    <property type="entry name" value="Glycosidases"/>
    <property type="match status" value="1"/>
</dbReference>
<name>A0ABS3N4L9_9BACI</name>
<feature type="domain" description="Glycosyl hydrolase family 13 catalytic" evidence="2">
    <location>
        <begin position="226"/>
        <end position="614"/>
    </location>
</feature>
<evidence type="ECO:0000313" key="3">
    <source>
        <dbReference type="EMBL" id="MBO1513192.1"/>
    </source>
</evidence>
<dbReference type="InterPro" id="IPR014756">
    <property type="entry name" value="Ig_E-set"/>
</dbReference>
<dbReference type="EMBL" id="JAGDEL010000012">
    <property type="protein sequence ID" value="MBO1513192.1"/>
    <property type="molecule type" value="Genomic_DNA"/>
</dbReference>
<dbReference type="SMART" id="SM00642">
    <property type="entry name" value="Aamy"/>
    <property type="match status" value="1"/>
</dbReference>
<keyword evidence="3" id="KW-0326">Glycosidase</keyword>
<dbReference type="InterPro" id="IPR004193">
    <property type="entry name" value="Glyco_hydro_13_N"/>
</dbReference>
<proteinExistence type="inferred from homology"/>
<dbReference type="Pfam" id="PF17999">
    <property type="entry name" value="PulA_N1"/>
    <property type="match status" value="1"/>
</dbReference>
<dbReference type="InterPro" id="IPR006047">
    <property type="entry name" value="GH13_cat_dom"/>
</dbReference>
<accession>A0ABS3N4L9</accession>
<gene>
    <name evidence="3" type="primary">pulA</name>
    <name evidence="3" type="ORF">I7822_16200</name>
</gene>